<dbReference type="Pfam" id="PF04892">
    <property type="entry name" value="VanZ"/>
    <property type="match status" value="1"/>
</dbReference>
<feature type="transmembrane region" description="Helical" evidence="1">
    <location>
        <begin position="215"/>
        <end position="236"/>
    </location>
</feature>
<evidence type="ECO:0000259" key="2">
    <source>
        <dbReference type="Pfam" id="PF04892"/>
    </source>
</evidence>
<feature type="transmembrane region" description="Helical" evidence="1">
    <location>
        <begin position="302"/>
        <end position="319"/>
    </location>
</feature>
<evidence type="ECO:0000256" key="1">
    <source>
        <dbReference type="SAM" id="Phobius"/>
    </source>
</evidence>
<feature type="transmembrane region" description="Helical" evidence="1">
    <location>
        <begin position="243"/>
        <end position="265"/>
    </location>
</feature>
<feature type="transmembrane region" description="Helical" evidence="1">
    <location>
        <begin position="339"/>
        <end position="360"/>
    </location>
</feature>
<dbReference type="EMBL" id="CP110257">
    <property type="protein sequence ID" value="UZD54345.1"/>
    <property type="molecule type" value="Genomic_DNA"/>
</dbReference>
<reference evidence="3" key="1">
    <citation type="submission" date="2022-10" db="EMBL/GenBank/DDBJ databases">
        <title>Complete genome sequence of Schlegelella aquatica LMG 23380.</title>
        <authorList>
            <person name="Musilova J."/>
            <person name="Kourilova X."/>
            <person name="Bezdicek M."/>
            <person name="Hermankova K."/>
            <person name="Obruca S."/>
            <person name="Sedlar K."/>
        </authorList>
    </citation>
    <scope>NUCLEOTIDE SEQUENCE</scope>
    <source>
        <strain evidence="3">LMG 23380</strain>
    </source>
</reference>
<feature type="transmembrane region" description="Helical" evidence="1">
    <location>
        <begin position="48"/>
        <end position="71"/>
    </location>
</feature>
<protein>
    <submittedName>
        <fullName evidence="3">VanZ family protein</fullName>
    </submittedName>
</protein>
<sequence>MARRRSSLAPLALLYAALIVYASLYPFGEWQAPRTTWWRFLTGEWPRWWTAFDLVSNLLGYLPLGLLAAGAALRAGHGGARSALTACAAAALLSFTLESLQNFLPGRVPSNVDLALNIAGAALGAAVAVSLQALGWMARWQSLRDRWFLPQAPGGLALLFAWPAALLFPVPLPLGVGQVLDRAYHAWLDAVQDTPLQDLVVLPVDPAAFPPLAPAWELVAVTLGLLAPAMLAYSLTPPTWRRGVIVVLLAIAGFGATTLSTALNFGPHSALGWITDATPLGWGLGLTAAWVLVFLPPRAAAAAGLAMLLGLLVLVNAAPTDPYYASSLQAWEQGRFIRFHGLAQWLGWLWPYAALLYLLARLLGREAAPKIAG</sequence>
<gene>
    <name evidence="3" type="ORF">OMP39_11795</name>
</gene>
<dbReference type="Proteomes" id="UP001163266">
    <property type="component" value="Chromosome"/>
</dbReference>
<dbReference type="RefSeq" id="WP_264891914.1">
    <property type="nucleotide sequence ID" value="NZ_CP110257.1"/>
</dbReference>
<feature type="transmembrane region" description="Helical" evidence="1">
    <location>
        <begin position="116"/>
        <end position="136"/>
    </location>
</feature>
<keyword evidence="1" id="KW-1133">Transmembrane helix</keyword>
<name>A0ABY6MQS7_9BURK</name>
<proteinExistence type="predicted"/>
<organism evidence="3 4">
    <name type="scientific">Caldimonas aquatica</name>
    <dbReference type="NCBI Taxonomy" id="376175"/>
    <lineage>
        <taxon>Bacteria</taxon>
        <taxon>Pseudomonadati</taxon>
        <taxon>Pseudomonadota</taxon>
        <taxon>Betaproteobacteria</taxon>
        <taxon>Burkholderiales</taxon>
        <taxon>Sphaerotilaceae</taxon>
        <taxon>Caldimonas</taxon>
    </lineage>
</organism>
<dbReference type="InterPro" id="IPR006976">
    <property type="entry name" value="VanZ-like"/>
</dbReference>
<evidence type="ECO:0000313" key="4">
    <source>
        <dbReference type="Proteomes" id="UP001163266"/>
    </source>
</evidence>
<keyword evidence="4" id="KW-1185">Reference proteome</keyword>
<evidence type="ECO:0000313" key="3">
    <source>
        <dbReference type="EMBL" id="UZD54345.1"/>
    </source>
</evidence>
<feature type="transmembrane region" description="Helical" evidence="1">
    <location>
        <begin position="277"/>
        <end position="295"/>
    </location>
</feature>
<accession>A0ABY6MQS7</accession>
<feature type="transmembrane region" description="Helical" evidence="1">
    <location>
        <begin position="83"/>
        <end position="104"/>
    </location>
</feature>
<feature type="domain" description="VanZ-like" evidence="2">
    <location>
        <begin position="23"/>
        <end position="129"/>
    </location>
</feature>
<keyword evidence="1" id="KW-0472">Membrane</keyword>
<keyword evidence="1" id="KW-0812">Transmembrane</keyword>